<dbReference type="PRINTS" id="PR00039">
    <property type="entry name" value="HTHLYSR"/>
</dbReference>
<dbReference type="InterPro" id="IPR058163">
    <property type="entry name" value="LysR-type_TF_proteobact-type"/>
</dbReference>
<dbReference type="PANTHER" id="PTHR30537:SF74">
    <property type="entry name" value="HTH-TYPE TRANSCRIPTIONAL REGULATOR TRPI"/>
    <property type="match status" value="1"/>
</dbReference>
<dbReference type="PROSITE" id="PS50931">
    <property type="entry name" value="HTH_LYSR"/>
    <property type="match status" value="1"/>
</dbReference>
<dbReference type="SUPFAM" id="SSF53850">
    <property type="entry name" value="Periplasmic binding protein-like II"/>
    <property type="match status" value="1"/>
</dbReference>
<dbReference type="InterPro" id="IPR036388">
    <property type="entry name" value="WH-like_DNA-bd_sf"/>
</dbReference>
<keyword evidence="7" id="KW-1185">Reference proteome</keyword>
<gene>
    <name evidence="6" type="ORF">V6243_07685</name>
</gene>
<dbReference type="Gene3D" id="1.10.10.10">
    <property type="entry name" value="Winged helix-like DNA-binding domain superfamily/Winged helix DNA-binding domain"/>
    <property type="match status" value="1"/>
</dbReference>
<feature type="domain" description="HTH lysR-type" evidence="5">
    <location>
        <begin position="19"/>
        <end position="76"/>
    </location>
</feature>
<proteinExistence type="inferred from homology"/>
<evidence type="ECO:0000256" key="3">
    <source>
        <dbReference type="ARBA" id="ARBA00023125"/>
    </source>
</evidence>
<evidence type="ECO:0000313" key="6">
    <source>
        <dbReference type="EMBL" id="MEL0616713.1"/>
    </source>
</evidence>
<dbReference type="InterPro" id="IPR005119">
    <property type="entry name" value="LysR_subst-bd"/>
</dbReference>
<evidence type="ECO:0000256" key="4">
    <source>
        <dbReference type="ARBA" id="ARBA00023163"/>
    </source>
</evidence>
<protein>
    <submittedName>
        <fullName evidence="6">LysR family transcriptional regulator</fullName>
    </submittedName>
</protein>
<dbReference type="SUPFAM" id="SSF46785">
    <property type="entry name" value="Winged helix' DNA-binding domain"/>
    <property type="match status" value="1"/>
</dbReference>
<comment type="similarity">
    <text evidence="1">Belongs to the LysR transcriptional regulatory family.</text>
</comment>
<dbReference type="PANTHER" id="PTHR30537">
    <property type="entry name" value="HTH-TYPE TRANSCRIPTIONAL REGULATOR"/>
    <property type="match status" value="1"/>
</dbReference>
<dbReference type="Pfam" id="PF03466">
    <property type="entry name" value="LysR_substrate"/>
    <property type="match status" value="1"/>
</dbReference>
<evidence type="ECO:0000256" key="2">
    <source>
        <dbReference type="ARBA" id="ARBA00023015"/>
    </source>
</evidence>
<dbReference type="InterPro" id="IPR000847">
    <property type="entry name" value="LysR_HTH_N"/>
</dbReference>
<dbReference type="EMBL" id="JBAKAP010000006">
    <property type="protein sequence ID" value="MEL0616713.1"/>
    <property type="molecule type" value="Genomic_DNA"/>
</dbReference>
<dbReference type="InterPro" id="IPR036390">
    <property type="entry name" value="WH_DNA-bd_sf"/>
</dbReference>
<evidence type="ECO:0000256" key="1">
    <source>
        <dbReference type="ARBA" id="ARBA00009437"/>
    </source>
</evidence>
<evidence type="ECO:0000259" key="5">
    <source>
        <dbReference type="PROSITE" id="PS50931"/>
    </source>
</evidence>
<name>A0ABU9GE21_COBMA</name>
<accession>A0ABU9GE21</accession>
<comment type="caution">
    <text evidence="6">The sequence shown here is derived from an EMBL/GenBank/DDBJ whole genome shotgun (WGS) entry which is preliminary data.</text>
</comment>
<sequence length="322" mass="35256">MARLTPPDSSSPASLEALPSLNALRAFDVAARFESASRAAEALHVTHGAVSRQIRQLEETLGTQLFDRAGRGLKLTPAGHELAAATRHHLSGLARVCADLSRSDARAPFVLSCPGSFLARWFIPRLGALKAALPELELHLTASDDNEGLRSGVDGVLRFQTPPFTQAEHQETRILGTERIGPVLRPDTDWLGETTATPAPQTLLTLPLLHTRSRPQAWPDWCSRQGLSSDQLHYAQGFEHLNYLLEATLVGLGVGITPDYLVEEDLRSRRLIAPWGFVETRACLTLTLPESGRTRARHPHAKALADWLARELNTPPVTSRNP</sequence>
<keyword evidence="3" id="KW-0238">DNA-binding</keyword>
<dbReference type="Proteomes" id="UP001378242">
    <property type="component" value="Unassembled WGS sequence"/>
</dbReference>
<keyword evidence="4" id="KW-0804">Transcription</keyword>
<evidence type="ECO:0000313" key="7">
    <source>
        <dbReference type="Proteomes" id="UP001378242"/>
    </source>
</evidence>
<dbReference type="RefSeq" id="WP_077374533.1">
    <property type="nucleotide sequence ID" value="NZ_FPLA01000020.1"/>
</dbReference>
<keyword evidence="2" id="KW-0805">Transcription regulation</keyword>
<dbReference type="Pfam" id="PF00126">
    <property type="entry name" value="HTH_1"/>
    <property type="match status" value="1"/>
</dbReference>
<organism evidence="6 7">
    <name type="scientific">Cobetia marina</name>
    <name type="common">Deleya marina</name>
    <dbReference type="NCBI Taxonomy" id="28258"/>
    <lineage>
        <taxon>Bacteria</taxon>
        <taxon>Pseudomonadati</taxon>
        <taxon>Pseudomonadota</taxon>
        <taxon>Gammaproteobacteria</taxon>
        <taxon>Oceanospirillales</taxon>
        <taxon>Halomonadaceae</taxon>
        <taxon>Cobetia</taxon>
    </lineage>
</organism>
<dbReference type="Gene3D" id="3.40.190.10">
    <property type="entry name" value="Periplasmic binding protein-like II"/>
    <property type="match status" value="2"/>
</dbReference>
<reference evidence="6 7" key="1">
    <citation type="submission" date="2024-02" db="EMBL/GenBank/DDBJ databases">
        <title>Bacteria isolated from the canopy kelp, Nereocystis luetkeana.</title>
        <authorList>
            <person name="Pfister C.A."/>
            <person name="Younker I.T."/>
            <person name="Light S.H."/>
        </authorList>
    </citation>
    <scope>NUCLEOTIDE SEQUENCE [LARGE SCALE GENOMIC DNA]</scope>
    <source>
        <strain evidence="6 7">TI.5.07</strain>
    </source>
</reference>